<dbReference type="InterPro" id="IPR047259">
    <property type="entry name" value="QUIRKY-like"/>
</dbReference>
<dbReference type="SUPFAM" id="SSF49562">
    <property type="entry name" value="C2 domain (Calcium/lipid-binding domain, CaLB)"/>
    <property type="match status" value="2"/>
</dbReference>
<comment type="caution">
    <text evidence="9">The sequence shown here is derived from an EMBL/GenBank/DDBJ whole genome shotgun (WGS) entry which is preliminary data.</text>
</comment>
<gene>
    <name evidence="9" type="ORF">GOP47_0010817</name>
</gene>
<feature type="domain" description="C2" evidence="8">
    <location>
        <begin position="18"/>
        <end position="145"/>
    </location>
</feature>
<dbReference type="InterPro" id="IPR047255">
    <property type="entry name" value="C2D_MCTP_PRT_plant"/>
</dbReference>
<keyword evidence="5 7" id="KW-1133">Transmembrane helix</keyword>
<sequence>MLAVWVGTQADEAFPDAWQSDTGGHVLYTRSKVYLSPKLWYLRVTVLEAQDLHTTDRSRSPEVSVRVQLGFQGLRTRASRGRTTINPFWNEDLMFVASEPFEDHLTVYVLDRMGPTHDQDVGHTRIPLQSIERRVDNRLVGSKWFNLINLSDGGQAHYRGRIHMRLCFDGGYHVMDETAQLSSDFRPTARQLWPPPIGVLELGVLGAQGLLPMKTKDGRGATDAYCVAKYGPKWVRTRTIIDSFAPRWNEQYTWDVYDPCTVIAIGVFDNCHVTLGHPTEPPPAIKTKDTRIGKVRIRLSTLETGRIYTHSYPLIVLHTSGPKKMGEVEIAIRFSTASMVNLLNVYAQPLFPRMHHIQPFNLVLQESLRHTATELITHRLTRAEPPLRVEVVKFMLDTHATRWSIRRSKANWYRILAVLNGMIAVGKWVDDICRWQNTMTTILVHILFIILVCYPELILPTLFLYMFLIGAWHYRFRPRSPAHMDVRLSYADVARYDELDEEFDTFPTNRPPEVVRERYDRLRNLAYYIQIALGDIASQGERLQALLSWRDPRATSIFISFCLTSAILLYVTPIRIVILLLGIYYLRHPRFRERKPPVLYSFFRRLPALSDRVL</sequence>
<feature type="transmembrane region" description="Helical" evidence="7">
    <location>
        <begin position="441"/>
        <end position="474"/>
    </location>
</feature>
<comment type="subcellular location">
    <subcellularLocation>
        <location evidence="1">Membrane</location>
        <topology evidence="1">Multi-pass membrane protein</topology>
    </subcellularLocation>
</comment>
<feature type="transmembrane region" description="Helical" evidence="7">
    <location>
        <begin position="412"/>
        <end position="429"/>
    </location>
</feature>
<evidence type="ECO:0000256" key="6">
    <source>
        <dbReference type="ARBA" id="ARBA00023136"/>
    </source>
</evidence>
<dbReference type="InterPro" id="IPR047258">
    <property type="entry name" value="C2C_MCTP_PRT_plant"/>
</dbReference>
<keyword evidence="6 7" id="KW-0472">Membrane</keyword>
<evidence type="ECO:0000256" key="1">
    <source>
        <dbReference type="ARBA" id="ARBA00004141"/>
    </source>
</evidence>
<organism evidence="9 10">
    <name type="scientific">Adiantum capillus-veneris</name>
    <name type="common">Maidenhair fern</name>
    <dbReference type="NCBI Taxonomy" id="13818"/>
    <lineage>
        <taxon>Eukaryota</taxon>
        <taxon>Viridiplantae</taxon>
        <taxon>Streptophyta</taxon>
        <taxon>Embryophyta</taxon>
        <taxon>Tracheophyta</taxon>
        <taxon>Polypodiopsida</taxon>
        <taxon>Polypodiidae</taxon>
        <taxon>Polypodiales</taxon>
        <taxon>Pteridineae</taxon>
        <taxon>Pteridaceae</taxon>
        <taxon>Vittarioideae</taxon>
        <taxon>Adiantum</taxon>
    </lineage>
</organism>
<dbReference type="OrthoDB" id="67700at2759"/>
<dbReference type="AlphaFoldDB" id="A0A9D4UVR3"/>
<keyword evidence="4" id="KW-0677">Repeat</keyword>
<reference evidence="9" key="1">
    <citation type="submission" date="2021-01" db="EMBL/GenBank/DDBJ databases">
        <title>Adiantum capillus-veneris genome.</title>
        <authorList>
            <person name="Fang Y."/>
            <person name="Liao Q."/>
        </authorList>
    </citation>
    <scope>NUCLEOTIDE SEQUENCE</scope>
    <source>
        <strain evidence="9">H3</strain>
        <tissue evidence="9">Leaf</tissue>
    </source>
</reference>
<dbReference type="GO" id="GO:0016020">
    <property type="term" value="C:membrane"/>
    <property type="evidence" value="ECO:0007669"/>
    <property type="project" value="UniProtKB-SubCell"/>
</dbReference>
<evidence type="ECO:0000256" key="7">
    <source>
        <dbReference type="SAM" id="Phobius"/>
    </source>
</evidence>
<dbReference type="Pfam" id="PF00168">
    <property type="entry name" value="C2"/>
    <property type="match status" value="2"/>
</dbReference>
<dbReference type="PANTHER" id="PTHR31425">
    <property type="entry name" value="PHOSPHORIBOSYLANTHRANILATE TRANSFERASE ISOFORM 1"/>
    <property type="match status" value="1"/>
</dbReference>
<evidence type="ECO:0000256" key="2">
    <source>
        <dbReference type="ARBA" id="ARBA00007923"/>
    </source>
</evidence>
<dbReference type="PROSITE" id="PS50004">
    <property type="entry name" value="C2"/>
    <property type="match status" value="2"/>
</dbReference>
<dbReference type="InterPro" id="IPR000008">
    <property type="entry name" value="C2_dom"/>
</dbReference>
<dbReference type="Pfam" id="PF08372">
    <property type="entry name" value="PRT_C"/>
    <property type="match status" value="1"/>
</dbReference>
<dbReference type="FunFam" id="2.60.40.150:FF:000090">
    <property type="entry name" value="C2 domain-containing protein"/>
    <property type="match status" value="1"/>
</dbReference>
<protein>
    <recommendedName>
        <fullName evidence="8">C2 domain-containing protein</fullName>
    </recommendedName>
</protein>
<accession>A0A9D4UVR3</accession>
<name>A0A9D4UVR3_ADICA</name>
<dbReference type="InterPro" id="IPR035892">
    <property type="entry name" value="C2_domain_sf"/>
</dbReference>
<dbReference type="PANTHER" id="PTHR31425:SF50">
    <property type="entry name" value="FT-INTERACTING PROTEIN 3-RELATED"/>
    <property type="match status" value="1"/>
</dbReference>
<keyword evidence="3 7" id="KW-0812">Transmembrane</keyword>
<evidence type="ECO:0000313" key="9">
    <source>
        <dbReference type="EMBL" id="KAI5074856.1"/>
    </source>
</evidence>
<dbReference type="EMBL" id="JABFUD020000010">
    <property type="protein sequence ID" value="KAI5074856.1"/>
    <property type="molecule type" value="Genomic_DNA"/>
</dbReference>
<dbReference type="CDD" id="cd04019">
    <property type="entry name" value="C2C_MCTP_PRT_plant"/>
    <property type="match status" value="1"/>
</dbReference>
<keyword evidence="10" id="KW-1185">Reference proteome</keyword>
<evidence type="ECO:0000256" key="3">
    <source>
        <dbReference type="ARBA" id="ARBA00022692"/>
    </source>
</evidence>
<dbReference type="SMART" id="SM00239">
    <property type="entry name" value="C2"/>
    <property type="match status" value="2"/>
</dbReference>
<dbReference type="InterPro" id="IPR013583">
    <property type="entry name" value="MCTP_C"/>
</dbReference>
<feature type="transmembrane region" description="Helical" evidence="7">
    <location>
        <begin position="557"/>
        <end position="586"/>
    </location>
</feature>
<dbReference type="Gene3D" id="2.60.40.150">
    <property type="entry name" value="C2 domain"/>
    <property type="match status" value="2"/>
</dbReference>
<evidence type="ECO:0000259" key="8">
    <source>
        <dbReference type="PROSITE" id="PS50004"/>
    </source>
</evidence>
<evidence type="ECO:0000256" key="5">
    <source>
        <dbReference type="ARBA" id="ARBA00022989"/>
    </source>
</evidence>
<evidence type="ECO:0000256" key="4">
    <source>
        <dbReference type="ARBA" id="ARBA00022737"/>
    </source>
</evidence>
<feature type="domain" description="C2" evidence="8">
    <location>
        <begin position="181"/>
        <end position="312"/>
    </location>
</feature>
<proteinExistence type="inferred from homology"/>
<evidence type="ECO:0000313" key="10">
    <source>
        <dbReference type="Proteomes" id="UP000886520"/>
    </source>
</evidence>
<dbReference type="Proteomes" id="UP000886520">
    <property type="component" value="Chromosome 10"/>
</dbReference>
<comment type="similarity">
    <text evidence="2">Belongs to the MCTP family.</text>
</comment>
<dbReference type="CDD" id="cd08379">
    <property type="entry name" value="C2D_MCTP_PRT_plant"/>
    <property type="match status" value="1"/>
</dbReference>